<keyword evidence="5" id="KW-1185">Reference proteome</keyword>
<dbReference type="InterPro" id="IPR035651">
    <property type="entry name" value="BipA_V"/>
</dbReference>
<dbReference type="NCBIfam" id="TIGR00231">
    <property type="entry name" value="small_GTP"/>
    <property type="match status" value="1"/>
</dbReference>
<evidence type="ECO:0000313" key="4">
    <source>
        <dbReference type="EMBL" id="CAD7289215.1"/>
    </source>
</evidence>
<dbReference type="PANTHER" id="PTHR42908">
    <property type="entry name" value="TRANSLATION ELONGATION FACTOR-RELATED"/>
    <property type="match status" value="1"/>
</dbReference>
<gene>
    <name evidence="4" type="primary">typA</name>
    <name evidence="2" type="synonym">bipA</name>
    <name evidence="4" type="ORF">LMG8286_01696</name>
</gene>
<dbReference type="InterPro" id="IPR047041">
    <property type="entry name" value="BipA_GTP-bd_dom"/>
</dbReference>
<keyword evidence="2" id="KW-0963">Cytoplasm</keyword>
<feature type="binding site" evidence="2">
    <location>
        <begin position="14"/>
        <end position="19"/>
    </location>
    <ligand>
        <name>GTP</name>
        <dbReference type="ChEBI" id="CHEBI:37565"/>
    </ligand>
</feature>
<dbReference type="Pfam" id="PF00009">
    <property type="entry name" value="GTP_EFTU"/>
    <property type="match status" value="1"/>
</dbReference>
<dbReference type="Gene3D" id="2.40.30.10">
    <property type="entry name" value="Translation factors"/>
    <property type="match status" value="1"/>
</dbReference>
<dbReference type="Gene3D" id="3.40.50.300">
    <property type="entry name" value="P-loop containing nucleotide triphosphate hydrolases"/>
    <property type="match status" value="1"/>
</dbReference>
<dbReference type="CDD" id="cd03710">
    <property type="entry name" value="BipA_TypA_C"/>
    <property type="match status" value="1"/>
</dbReference>
<comment type="catalytic activity">
    <reaction evidence="2">
        <text>GTP + H2O = GDP + phosphate + H(+)</text>
        <dbReference type="Rhea" id="RHEA:19669"/>
        <dbReference type="ChEBI" id="CHEBI:15377"/>
        <dbReference type="ChEBI" id="CHEBI:15378"/>
        <dbReference type="ChEBI" id="CHEBI:37565"/>
        <dbReference type="ChEBI" id="CHEBI:43474"/>
        <dbReference type="ChEBI" id="CHEBI:58189"/>
    </reaction>
</comment>
<dbReference type="HAMAP" id="MF_00849">
    <property type="entry name" value="BipA"/>
    <property type="match status" value="1"/>
</dbReference>
<dbReference type="InterPro" id="IPR009000">
    <property type="entry name" value="Transl_B-barrel_sf"/>
</dbReference>
<feature type="binding site" evidence="2">
    <location>
        <begin position="127"/>
        <end position="130"/>
    </location>
    <ligand>
        <name>GTP</name>
        <dbReference type="ChEBI" id="CHEBI:37565"/>
    </ligand>
</feature>
<dbReference type="InterPro" id="IPR042116">
    <property type="entry name" value="TypA/BipA_C"/>
</dbReference>
<dbReference type="InterPro" id="IPR031157">
    <property type="entry name" value="G_TR_CS"/>
</dbReference>
<dbReference type="Gene3D" id="3.30.70.240">
    <property type="match status" value="1"/>
</dbReference>
<dbReference type="Pfam" id="PF00679">
    <property type="entry name" value="EFG_C"/>
    <property type="match status" value="1"/>
</dbReference>
<dbReference type="InterPro" id="IPR000795">
    <property type="entry name" value="T_Tr_GTP-bd_dom"/>
</dbReference>
<keyword evidence="2" id="KW-0820">tRNA-binding</keyword>
<dbReference type="SUPFAM" id="SSF52540">
    <property type="entry name" value="P-loop containing nucleoside triphosphate hydrolases"/>
    <property type="match status" value="1"/>
</dbReference>
<organism evidence="4 5">
    <name type="scientific">Campylobacter suis</name>
    <dbReference type="NCBI Taxonomy" id="2790657"/>
    <lineage>
        <taxon>Bacteria</taxon>
        <taxon>Pseudomonadati</taxon>
        <taxon>Campylobacterota</taxon>
        <taxon>Epsilonproteobacteria</taxon>
        <taxon>Campylobacterales</taxon>
        <taxon>Campylobacteraceae</taxon>
        <taxon>Campylobacter</taxon>
    </lineage>
</organism>
<evidence type="ECO:0000259" key="3">
    <source>
        <dbReference type="PROSITE" id="PS51722"/>
    </source>
</evidence>
<dbReference type="PROSITE" id="PS51722">
    <property type="entry name" value="G_TR_2"/>
    <property type="match status" value="1"/>
</dbReference>
<dbReference type="InterPro" id="IPR006298">
    <property type="entry name" value="BipA"/>
</dbReference>
<comment type="subcellular location">
    <subcellularLocation>
        <location evidence="2">Cytoplasm</location>
    </subcellularLocation>
    <text evidence="2">Binds to ribosomes.</text>
</comment>
<dbReference type="EMBL" id="CAJHOE010000007">
    <property type="protein sequence ID" value="CAD7289215.1"/>
    <property type="molecule type" value="Genomic_DNA"/>
</dbReference>
<feature type="domain" description="Tr-type G" evidence="3">
    <location>
        <begin position="2"/>
        <end position="197"/>
    </location>
</feature>
<reference evidence="4 5" key="1">
    <citation type="submission" date="2020-11" db="EMBL/GenBank/DDBJ databases">
        <authorList>
            <person name="Peeters C."/>
        </authorList>
    </citation>
    <scope>NUCLEOTIDE SEQUENCE [LARGE SCALE GENOMIC DNA]</scope>
    <source>
        <strain evidence="4 5">LMG 8286</strain>
    </source>
</reference>
<dbReference type="InterPro" id="IPR004161">
    <property type="entry name" value="EFTu-like_2"/>
</dbReference>
<keyword evidence="2" id="KW-0547">Nucleotide-binding</keyword>
<accession>A0ABN7KAX4</accession>
<comment type="function">
    <text evidence="2">A 50S ribosomal subunit assembly protein with GTPase activity, required for 50S subunit assembly at low temperatures, may also play a role in translation. Binds GTP and analogs. Binds the 70S ribosome between the 30S and 50S subunits, in a similar position as ribosome-bound EF-G; it contacts a number of ribosomal proteins, both rRNAs and the A-site tRNA.</text>
</comment>
<comment type="similarity">
    <text evidence="2">Belongs to the TRAFAC class translation factor GTPase superfamily. Classic translation factor GTPase family. BipA subfamily.</text>
</comment>
<dbReference type="InterPro" id="IPR000640">
    <property type="entry name" value="EFG_V-like"/>
</dbReference>
<protein>
    <recommendedName>
        <fullName evidence="2">Large ribosomal subunit assembly factor BipA</fullName>
        <ecNumber evidence="2">3.6.5.-</ecNumber>
    </recommendedName>
    <alternativeName>
        <fullName evidence="2">GTP-binding protein BipA</fullName>
    </alternativeName>
</protein>
<dbReference type="InterPro" id="IPR047042">
    <property type="entry name" value="BipA_II"/>
</dbReference>
<dbReference type="Gene3D" id="2.40.50.250">
    <property type="entry name" value="bipa protein"/>
    <property type="match status" value="1"/>
</dbReference>
<dbReference type="InterPro" id="IPR048876">
    <property type="entry name" value="BipA_C"/>
</dbReference>
<keyword evidence="2" id="KW-0699">rRNA-binding</keyword>
<dbReference type="SUPFAM" id="SSF54980">
    <property type="entry name" value="EF-G C-terminal domain-like"/>
    <property type="match status" value="2"/>
</dbReference>
<dbReference type="CDD" id="cd01891">
    <property type="entry name" value="TypA_BipA"/>
    <property type="match status" value="1"/>
</dbReference>
<dbReference type="RefSeq" id="WP_230057437.1">
    <property type="nucleotide sequence ID" value="NZ_CAJHOE010000007.1"/>
</dbReference>
<comment type="subunit">
    <text evidence="2">Monomer.</text>
</comment>
<dbReference type="NCBIfam" id="TIGR01394">
    <property type="entry name" value="TypA_BipA"/>
    <property type="match status" value="1"/>
</dbReference>
<dbReference type="Pfam" id="PF03144">
    <property type="entry name" value="GTP_EFTU_D2"/>
    <property type="match status" value="1"/>
</dbReference>
<sequence>MENIRNIAVIAHVDHGKTTMVDELLKQSGTFNEHQSVGERVMDSNDIERERGITILSKNTAIRYKDTKINIIDTPGHADFGGEVERVLKMVDGVLLLVDAQEGVMPQTKFVVKKALSLGLRPIVVVNKIDKPAGDPERVINEIFDLFVALDANDEQLEFPVVYAAAKNGYAKLNLDDENVNMEPLFETILANVPAPSGSDTNPLQLQVFTLDYDNYVGKIGIARIFNGKVAKNQNVMLAKADGSKTTGRISKLIGFMGLERADINEASTGDIVAIAGFEALDVGDSVVDPANPMPLDPLHIEEPTLSVVFAVNDGPLAGTEGKHVTSNKIDERLQNEMKTNIAMKYENVGEGKFKVSGRGELQITILAENMRREGYEFLLGRPEVIVKEIDSVKCEPYEHLVIDAPDDCTGTVIEKLGKRKAEMTSMSPTGDGQTRIEFEIPARGLIGFRSQFLTDTKGEGVMNHSFLEFRPLSGTVEHRTNGALVSMENGVTLAYSLYNLQDRGVLFLDPQAKVYIGMIIGEHSRPNDLDVNPIKGKNLTNVRASGSDDAIKLVPPRRLSLERALEWIEDDELVEVTPINIRVRKRYLDPTERKRKSKA</sequence>
<dbReference type="SUPFAM" id="SSF50447">
    <property type="entry name" value="Translation proteins"/>
    <property type="match status" value="1"/>
</dbReference>
<evidence type="ECO:0000256" key="1">
    <source>
        <dbReference type="ARBA" id="ARBA00023134"/>
    </source>
</evidence>
<dbReference type="Gene3D" id="3.30.70.870">
    <property type="entry name" value="Elongation Factor G (Translational Gtpase), domain 3"/>
    <property type="match status" value="1"/>
</dbReference>
<dbReference type="CDD" id="cd03691">
    <property type="entry name" value="BipA_TypA_II"/>
    <property type="match status" value="1"/>
</dbReference>
<dbReference type="Pfam" id="PF21018">
    <property type="entry name" value="BipA_C"/>
    <property type="match status" value="1"/>
</dbReference>
<keyword evidence="1 2" id="KW-0342">GTP-binding</keyword>
<dbReference type="PRINTS" id="PR00315">
    <property type="entry name" value="ELONGATNFCT"/>
</dbReference>
<comment type="caution">
    <text evidence="4">The sequence shown here is derived from an EMBL/GenBank/DDBJ whole genome shotgun (WGS) entry which is preliminary data.</text>
</comment>
<evidence type="ECO:0000313" key="5">
    <source>
        <dbReference type="Proteomes" id="UP000789359"/>
    </source>
</evidence>
<dbReference type="PROSITE" id="PS00301">
    <property type="entry name" value="G_TR_1"/>
    <property type="match status" value="1"/>
</dbReference>
<proteinExistence type="inferred from homology"/>
<evidence type="ECO:0000256" key="2">
    <source>
        <dbReference type="HAMAP-Rule" id="MF_00849"/>
    </source>
</evidence>
<dbReference type="Proteomes" id="UP000789359">
    <property type="component" value="Unassembled WGS sequence"/>
</dbReference>
<keyword evidence="2" id="KW-0694">RNA-binding</keyword>
<dbReference type="PANTHER" id="PTHR42908:SF8">
    <property type="entry name" value="TR-TYPE G DOMAIN-CONTAINING PROTEIN"/>
    <property type="match status" value="1"/>
</dbReference>
<dbReference type="InterPro" id="IPR035647">
    <property type="entry name" value="EFG_III/V"/>
</dbReference>
<dbReference type="InterPro" id="IPR027417">
    <property type="entry name" value="P-loop_NTPase"/>
</dbReference>
<name>A0ABN7KAX4_9BACT</name>
<keyword evidence="2" id="KW-0690">Ribosome biogenesis</keyword>
<keyword evidence="2" id="KW-0378">Hydrolase</keyword>
<dbReference type="EC" id="3.6.5.-" evidence="2"/>
<dbReference type="InterPro" id="IPR005225">
    <property type="entry name" value="Small_GTP-bd"/>
</dbReference>